<reference evidence="5 6" key="1">
    <citation type="journal article" date="2016" name="Nat. Commun.">
        <title>Thousands of microbial genomes shed light on interconnected biogeochemical processes in an aquifer system.</title>
        <authorList>
            <person name="Anantharaman K."/>
            <person name="Brown C.T."/>
            <person name="Hug L.A."/>
            <person name="Sharon I."/>
            <person name="Castelle C.J."/>
            <person name="Probst A.J."/>
            <person name="Thomas B.C."/>
            <person name="Singh A."/>
            <person name="Wilkins M.J."/>
            <person name="Karaoz U."/>
            <person name="Brodie E.L."/>
            <person name="Williams K.H."/>
            <person name="Hubbard S.S."/>
            <person name="Banfield J.F."/>
        </authorList>
    </citation>
    <scope>NUCLEOTIDE SEQUENCE [LARGE SCALE GENOMIC DNA]</scope>
</reference>
<dbReference type="InterPro" id="IPR008972">
    <property type="entry name" value="Cupredoxin"/>
</dbReference>
<dbReference type="Pfam" id="PF00127">
    <property type="entry name" value="Copper-bind"/>
    <property type="match status" value="1"/>
</dbReference>
<dbReference type="InterPro" id="IPR052721">
    <property type="entry name" value="ET_Amicyanin"/>
</dbReference>
<proteinExistence type="predicted"/>
<dbReference type="EMBL" id="MGJP01000026">
    <property type="protein sequence ID" value="OGN09785.1"/>
    <property type="molecule type" value="Genomic_DNA"/>
</dbReference>
<dbReference type="Gene3D" id="2.60.40.420">
    <property type="entry name" value="Cupredoxins - blue copper proteins"/>
    <property type="match status" value="1"/>
</dbReference>
<comment type="caution">
    <text evidence="5">The sequence shown here is derived from an EMBL/GenBank/DDBJ whole genome shotgun (WGS) entry which is preliminary data.</text>
</comment>
<keyword evidence="2" id="KW-0186">Copper</keyword>
<evidence type="ECO:0000313" key="5">
    <source>
        <dbReference type="EMBL" id="OGN09785.1"/>
    </source>
</evidence>
<dbReference type="Proteomes" id="UP000177167">
    <property type="component" value="Unassembled WGS sequence"/>
</dbReference>
<name>A0A1F8F9G2_9BACT</name>
<protein>
    <recommendedName>
        <fullName evidence="4">Blue (type 1) copper domain-containing protein</fullName>
    </recommendedName>
</protein>
<evidence type="ECO:0000259" key="4">
    <source>
        <dbReference type="Pfam" id="PF00127"/>
    </source>
</evidence>
<sequence length="158" mass="16759">MKKTLLIAIPVIAVVVALFLLMRGDNSPDMAGSPSPTPTPSAQVSPTISPAANNDSQVQTITYTDSGFSPATLNVDAGTTVKFVNNSTLSVWPASAMHPIHNLYPGSDIAKCGTGVSIFDACVGLAPGQSWSFTFDSKGEWKYHDHLRVKHFGTIIVK</sequence>
<accession>A0A1F8F9G2</accession>
<evidence type="ECO:0000313" key="6">
    <source>
        <dbReference type="Proteomes" id="UP000177167"/>
    </source>
</evidence>
<dbReference type="PANTHER" id="PTHR36507:SF1">
    <property type="entry name" value="BLL1555 PROTEIN"/>
    <property type="match status" value="1"/>
</dbReference>
<feature type="domain" description="Blue (type 1) copper" evidence="4">
    <location>
        <begin position="66"/>
        <end position="144"/>
    </location>
</feature>
<evidence type="ECO:0000256" key="3">
    <source>
        <dbReference type="SAM" id="MobiDB-lite"/>
    </source>
</evidence>
<dbReference type="PANTHER" id="PTHR36507">
    <property type="entry name" value="BLL1555 PROTEIN"/>
    <property type="match status" value="1"/>
</dbReference>
<gene>
    <name evidence="5" type="ORF">A3J46_00780</name>
</gene>
<evidence type="ECO:0000256" key="1">
    <source>
        <dbReference type="ARBA" id="ARBA00022723"/>
    </source>
</evidence>
<feature type="region of interest" description="Disordered" evidence="3">
    <location>
        <begin position="29"/>
        <end position="53"/>
    </location>
</feature>
<keyword evidence="1" id="KW-0479">Metal-binding</keyword>
<dbReference type="GO" id="GO:0009055">
    <property type="term" value="F:electron transfer activity"/>
    <property type="evidence" value="ECO:0007669"/>
    <property type="project" value="InterPro"/>
</dbReference>
<dbReference type="InterPro" id="IPR000923">
    <property type="entry name" value="BlueCu_1"/>
</dbReference>
<evidence type="ECO:0000256" key="2">
    <source>
        <dbReference type="ARBA" id="ARBA00023008"/>
    </source>
</evidence>
<dbReference type="GO" id="GO:0005507">
    <property type="term" value="F:copper ion binding"/>
    <property type="evidence" value="ECO:0007669"/>
    <property type="project" value="InterPro"/>
</dbReference>
<dbReference type="AlphaFoldDB" id="A0A1F8F9G2"/>
<dbReference type="SUPFAM" id="SSF49503">
    <property type="entry name" value="Cupredoxins"/>
    <property type="match status" value="1"/>
</dbReference>
<organism evidence="5 6">
    <name type="scientific">Candidatus Yanofskybacteria bacterium RIFCSPHIGHO2_02_FULL_41_11</name>
    <dbReference type="NCBI Taxonomy" id="1802675"/>
    <lineage>
        <taxon>Bacteria</taxon>
        <taxon>Candidatus Yanofskyibacteriota</taxon>
    </lineage>
</organism>